<gene>
    <name evidence="2" type="ORF">OGATHE_003985</name>
</gene>
<comment type="caution">
    <text evidence="2">The sequence shown here is derived from an EMBL/GenBank/DDBJ whole genome shotgun (WGS) entry which is preliminary data.</text>
</comment>
<sequence length="233" mass="24765">MFSSLNRKQPMKGYCVDVASLTALITFTSVMITDLSTVAGLLTDDSSSAGSSSEPELPGAPADPLAPLAPAATPDPAEGARVRGFEGLGVLLSGLSFSSSFLSLSFLLDSSFGSGSFLFDFRSNNSPATEGGTKSIPSALTQSAASLPSNGLAYWLWTVLASRVHALRTRRPLKTRLEQENMDELFRTDTFSFATVEGRSTNEFSVADKYQEYIAKYGLAETFSPLAQSSSLV</sequence>
<feature type="region of interest" description="Disordered" evidence="1">
    <location>
        <begin position="45"/>
        <end position="77"/>
    </location>
</feature>
<evidence type="ECO:0000256" key="1">
    <source>
        <dbReference type="SAM" id="MobiDB-lite"/>
    </source>
</evidence>
<dbReference type="Proteomes" id="UP000788993">
    <property type="component" value="Unassembled WGS sequence"/>
</dbReference>
<feature type="compositionally biased region" description="Low complexity" evidence="1">
    <location>
        <begin position="46"/>
        <end position="77"/>
    </location>
</feature>
<evidence type="ECO:0000313" key="3">
    <source>
        <dbReference type="Proteomes" id="UP000788993"/>
    </source>
</evidence>
<dbReference type="EMBL" id="JAEUBD010001178">
    <property type="protein sequence ID" value="KAH3665170.1"/>
    <property type="molecule type" value="Genomic_DNA"/>
</dbReference>
<accession>A0A9P8P521</accession>
<proteinExistence type="predicted"/>
<evidence type="ECO:0000313" key="2">
    <source>
        <dbReference type="EMBL" id="KAH3665170.1"/>
    </source>
</evidence>
<keyword evidence="3" id="KW-1185">Reference proteome</keyword>
<protein>
    <submittedName>
        <fullName evidence="2">Uncharacterized protein</fullName>
    </submittedName>
</protein>
<dbReference type="AlphaFoldDB" id="A0A9P8P521"/>
<organism evidence="2 3">
    <name type="scientific">Ogataea polymorpha</name>
    <dbReference type="NCBI Taxonomy" id="460523"/>
    <lineage>
        <taxon>Eukaryota</taxon>
        <taxon>Fungi</taxon>
        <taxon>Dikarya</taxon>
        <taxon>Ascomycota</taxon>
        <taxon>Saccharomycotina</taxon>
        <taxon>Pichiomycetes</taxon>
        <taxon>Pichiales</taxon>
        <taxon>Pichiaceae</taxon>
        <taxon>Ogataea</taxon>
    </lineage>
</organism>
<reference evidence="2" key="2">
    <citation type="submission" date="2021-01" db="EMBL/GenBank/DDBJ databases">
        <authorList>
            <person name="Schikora-Tamarit M.A."/>
        </authorList>
    </citation>
    <scope>NUCLEOTIDE SEQUENCE</scope>
    <source>
        <strain evidence="2">NCAIM Y.01608</strain>
    </source>
</reference>
<reference evidence="2" key="1">
    <citation type="journal article" date="2021" name="Open Biol.">
        <title>Shared evolutionary footprints suggest mitochondrial oxidative damage underlies multiple complex I losses in fungi.</title>
        <authorList>
            <person name="Schikora-Tamarit M.A."/>
            <person name="Marcet-Houben M."/>
            <person name="Nosek J."/>
            <person name="Gabaldon T."/>
        </authorList>
    </citation>
    <scope>NUCLEOTIDE SEQUENCE</scope>
    <source>
        <strain evidence="2">NCAIM Y.01608</strain>
    </source>
</reference>
<name>A0A9P8P521_9ASCO</name>